<dbReference type="STRING" id="157652.A0A371E1I7"/>
<evidence type="ECO:0000313" key="3">
    <source>
        <dbReference type="Proteomes" id="UP000257109"/>
    </source>
</evidence>
<name>A0A371E1I7_MUCPR</name>
<feature type="non-terminal residue" evidence="2">
    <location>
        <position position="170"/>
    </location>
</feature>
<dbReference type="EMBL" id="QJKJ01017338">
    <property type="protein sequence ID" value="RDX58591.1"/>
    <property type="molecule type" value="Genomic_DNA"/>
</dbReference>
<evidence type="ECO:0000256" key="1">
    <source>
        <dbReference type="SAM" id="MobiDB-lite"/>
    </source>
</evidence>
<gene>
    <name evidence="2" type="primary">EML4</name>
    <name evidence="2" type="ORF">CR513_62078</name>
</gene>
<reference evidence="2" key="1">
    <citation type="submission" date="2018-05" db="EMBL/GenBank/DDBJ databases">
        <title>Draft genome of Mucuna pruriens seed.</title>
        <authorList>
            <person name="Nnadi N.E."/>
            <person name="Vos R."/>
            <person name="Hasami M.H."/>
            <person name="Devisetty U.K."/>
            <person name="Aguiy J.C."/>
        </authorList>
    </citation>
    <scope>NUCLEOTIDE SEQUENCE [LARGE SCALE GENOMIC DNA]</scope>
    <source>
        <strain evidence="2">JCA_2017</strain>
    </source>
</reference>
<keyword evidence="3" id="KW-1185">Reference proteome</keyword>
<comment type="caution">
    <text evidence="2">The sequence shown here is derived from an EMBL/GenBank/DDBJ whole genome shotgun (WGS) entry which is preliminary data.</text>
</comment>
<proteinExistence type="predicted"/>
<feature type="region of interest" description="Disordered" evidence="1">
    <location>
        <begin position="43"/>
        <end position="78"/>
    </location>
</feature>
<dbReference type="Proteomes" id="UP000257109">
    <property type="component" value="Unassembled WGS sequence"/>
</dbReference>
<organism evidence="2 3">
    <name type="scientific">Mucuna pruriens</name>
    <name type="common">Velvet bean</name>
    <name type="synonym">Dolichos pruriens</name>
    <dbReference type="NCBI Taxonomy" id="157652"/>
    <lineage>
        <taxon>Eukaryota</taxon>
        <taxon>Viridiplantae</taxon>
        <taxon>Streptophyta</taxon>
        <taxon>Embryophyta</taxon>
        <taxon>Tracheophyta</taxon>
        <taxon>Spermatophyta</taxon>
        <taxon>Magnoliopsida</taxon>
        <taxon>eudicotyledons</taxon>
        <taxon>Gunneridae</taxon>
        <taxon>Pentapetalae</taxon>
        <taxon>rosids</taxon>
        <taxon>fabids</taxon>
        <taxon>Fabales</taxon>
        <taxon>Fabaceae</taxon>
        <taxon>Papilionoideae</taxon>
        <taxon>50 kb inversion clade</taxon>
        <taxon>NPAAA clade</taxon>
        <taxon>indigoferoid/millettioid clade</taxon>
        <taxon>Phaseoleae</taxon>
        <taxon>Mucuna</taxon>
    </lineage>
</organism>
<dbReference type="AlphaFoldDB" id="A0A371E1I7"/>
<evidence type="ECO:0000313" key="2">
    <source>
        <dbReference type="EMBL" id="RDX58591.1"/>
    </source>
</evidence>
<protein>
    <submittedName>
        <fullName evidence="2">Protein EMSY-LIKE 4</fullName>
    </submittedName>
</protein>
<accession>A0A371E1I7</accession>
<feature type="non-terminal residue" evidence="2">
    <location>
        <position position="1"/>
    </location>
</feature>
<dbReference type="OrthoDB" id="1737049at2759"/>
<sequence>MILGCGDRQEAISLVYRVLDEAIRDSIPSSTITASCKKQKITPSVSSQSFGGPSAFHPQPVAASHQSSSGKKHKPGQVLPGVSSINQYPLSVPGGRNQVPNRVISGTAMHELAEGASLESLVGRRVRKDGLITTTFMDPLSPTTIYLMVDMVWSMIWGLQIKHGNGLICQ</sequence>